<dbReference type="InterPro" id="IPR036388">
    <property type="entry name" value="WH-like_DNA-bd_sf"/>
</dbReference>
<keyword evidence="4" id="KW-1185">Reference proteome</keyword>
<dbReference type="GO" id="GO:0004519">
    <property type="term" value="F:endonuclease activity"/>
    <property type="evidence" value="ECO:0007669"/>
    <property type="project" value="UniProtKB-KW"/>
</dbReference>
<dbReference type="EMBL" id="AP013029">
    <property type="protein sequence ID" value="BAN59623.1"/>
    <property type="molecule type" value="Genomic_DNA"/>
</dbReference>
<dbReference type="Pfam" id="PF07463">
    <property type="entry name" value="NUMOD4"/>
    <property type="match status" value="1"/>
</dbReference>
<dbReference type="Gene3D" id="3.90.75.20">
    <property type="match status" value="1"/>
</dbReference>
<feature type="domain" description="NUMOD4" evidence="1">
    <location>
        <begin position="4"/>
        <end position="45"/>
    </location>
</feature>
<dbReference type="Proteomes" id="UP000014701">
    <property type="component" value="Segment"/>
</dbReference>
<dbReference type="RefSeq" id="YP_008318391.1">
    <property type="nucleotide sequence ID" value="NC_021856.1"/>
</dbReference>
<dbReference type="OrthoDB" id="21336at10239"/>
<reference evidence="3 4" key="1">
    <citation type="submission" date="2013-02" db="EMBL/GenBank/DDBJ databases">
        <title>phiNIT1 genome sequensing.</title>
        <authorList>
            <person name="Ozaki T."/>
            <person name="Kaneko J."/>
        </authorList>
    </citation>
    <scope>NUCLEOTIDE SEQUENCE [LARGE SCALE GENOMIC DNA]</scope>
    <source>
        <strain evidence="3">PhiNIT1</strain>
    </source>
</reference>
<proteinExistence type="predicted"/>
<evidence type="ECO:0000259" key="1">
    <source>
        <dbReference type="Pfam" id="PF07463"/>
    </source>
</evidence>
<dbReference type="InterPro" id="IPR010902">
    <property type="entry name" value="NUMOD4"/>
</dbReference>
<dbReference type="InterPro" id="IPR003615">
    <property type="entry name" value="HNH_nuc"/>
</dbReference>
<dbReference type="SMART" id="SM00497">
    <property type="entry name" value="IENR1"/>
    <property type="match status" value="1"/>
</dbReference>
<organism evidence="3 4">
    <name type="scientific">Bacillus phage phiNIT1</name>
    <dbReference type="NCBI Taxonomy" id="207656"/>
    <lineage>
        <taxon>Viruses</taxon>
        <taxon>Duplodnaviria</taxon>
        <taxon>Heunggongvirae</taxon>
        <taxon>Uroviricota</taxon>
        <taxon>Caudoviricetes</taxon>
        <taxon>Herelleviridae</taxon>
        <taxon>Bastillevirinae</taxon>
        <taxon>Nitunavirus</taxon>
        <taxon>Nitunavirus NIT1</taxon>
    </lineage>
</organism>
<dbReference type="Pfam" id="PF13392">
    <property type="entry name" value="HNH_3"/>
    <property type="match status" value="1"/>
</dbReference>
<dbReference type="KEGG" id="vg:16511407"/>
<sequence length="188" mass="21708">MELIWKDIPEAEGYAISNTGKVKNKSTGKILKTWVNNSGYECIKINTKKAKFRDTIHRIVAKAFCEGYKEGLVVNHIDTNRLNNHASNLEWMTYKESISEMKDRNALNTHTAREAHKKNLIKKVDMYSKDGKTFLKTFDSIREAAKESGARPEKITETIKGRRFTAGGHHWKYNNPKDNYSYYTKGTR</sequence>
<dbReference type="GO" id="GO:0016788">
    <property type="term" value="F:hydrolase activity, acting on ester bonds"/>
    <property type="evidence" value="ECO:0007669"/>
    <property type="project" value="InterPro"/>
</dbReference>
<dbReference type="GeneID" id="16511407"/>
<dbReference type="SUPFAM" id="SSF54060">
    <property type="entry name" value="His-Me finger endonucleases"/>
    <property type="match status" value="1"/>
</dbReference>
<feature type="domain" description="HNH nuclease" evidence="2">
    <location>
        <begin position="56"/>
        <end position="96"/>
    </location>
</feature>
<dbReference type="InterPro" id="IPR003647">
    <property type="entry name" value="Intron_nuc_1_rpt"/>
</dbReference>
<evidence type="ECO:0000313" key="4">
    <source>
        <dbReference type="Proteomes" id="UP000014701"/>
    </source>
</evidence>
<evidence type="ECO:0000313" key="3">
    <source>
        <dbReference type="EMBL" id="BAN59623.1"/>
    </source>
</evidence>
<dbReference type="InterPro" id="IPR044925">
    <property type="entry name" value="His-Me_finger_sf"/>
</dbReference>
<protein>
    <submittedName>
        <fullName evidence="3">Putative endonuclease</fullName>
    </submittedName>
</protein>
<keyword evidence="3" id="KW-0540">Nuclease</keyword>
<dbReference type="Gene3D" id="1.10.10.10">
    <property type="entry name" value="Winged helix-like DNA-binding domain superfamily/Winged helix DNA-binding domain"/>
    <property type="match status" value="1"/>
</dbReference>
<keyword evidence="3" id="KW-0255">Endonuclease</keyword>
<keyword evidence="3" id="KW-0378">Hydrolase</keyword>
<name>S6ANN8_9CAUD</name>
<dbReference type="SUPFAM" id="SSF64496">
    <property type="entry name" value="DNA-binding domain of intron-encoded endonucleases"/>
    <property type="match status" value="1"/>
</dbReference>
<evidence type="ECO:0000259" key="2">
    <source>
        <dbReference type="Pfam" id="PF13392"/>
    </source>
</evidence>
<accession>S6ANN8</accession>
<gene>
    <name evidence="3" type="primary">orf188</name>
</gene>